<dbReference type="GO" id="GO:0000381">
    <property type="term" value="P:regulation of alternative mRNA splicing, via spliceosome"/>
    <property type="evidence" value="ECO:0007669"/>
    <property type="project" value="TreeGrafter"/>
</dbReference>
<dbReference type="PROSITE" id="PS51025">
    <property type="entry name" value="PWI"/>
    <property type="match status" value="1"/>
</dbReference>
<feature type="region of interest" description="Disordered" evidence="3">
    <location>
        <begin position="298"/>
        <end position="444"/>
    </location>
</feature>
<evidence type="ECO:0000259" key="4">
    <source>
        <dbReference type="PROSITE" id="PS50102"/>
    </source>
</evidence>
<dbReference type="PANTHER" id="PTHR18806">
    <property type="entry name" value="RBM25 PROTEIN"/>
    <property type="match status" value="1"/>
</dbReference>
<evidence type="ECO:0000256" key="1">
    <source>
        <dbReference type="ARBA" id="ARBA00022664"/>
    </source>
</evidence>
<evidence type="ECO:0000256" key="2">
    <source>
        <dbReference type="PROSITE-ProRule" id="PRU00176"/>
    </source>
</evidence>
<feature type="region of interest" description="Disordered" evidence="3">
    <location>
        <begin position="501"/>
        <end position="622"/>
    </location>
</feature>
<feature type="compositionally biased region" description="Basic and acidic residues" evidence="3">
    <location>
        <begin position="349"/>
        <end position="436"/>
    </location>
</feature>
<feature type="compositionally biased region" description="Basic and acidic residues" evidence="3">
    <location>
        <begin position="525"/>
        <end position="578"/>
    </location>
</feature>
<accession>A0AAD9J261</accession>
<dbReference type="Proteomes" id="UP001208570">
    <property type="component" value="Unassembled WGS sequence"/>
</dbReference>
<feature type="domain" description="RRM" evidence="4">
    <location>
        <begin position="145"/>
        <end position="222"/>
    </location>
</feature>
<evidence type="ECO:0008006" key="8">
    <source>
        <dbReference type="Google" id="ProtNLM"/>
    </source>
</evidence>
<dbReference type="GO" id="GO:0005681">
    <property type="term" value="C:spliceosomal complex"/>
    <property type="evidence" value="ECO:0007669"/>
    <property type="project" value="TreeGrafter"/>
</dbReference>
<feature type="compositionally biased region" description="Acidic residues" evidence="3">
    <location>
        <begin position="585"/>
        <end position="594"/>
    </location>
</feature>
<feature type="domain" description="PWI" evidence="5">
    <location>
        <begin position="779"/>
        <end position="872"/>
    </location>
</feature>
<evidence type="ECO:0000256" key="3">
    <source>
        <dbReference type="SAM" id="MobiDB-lite"/>
    </source>
</evidence>
<dbReference type="Pfam" id="PF00076">
    <property type="entry name" value="RRM_1"/>
    <property type="match status" value="1"/>
</dbReference>
<keyword evidence="7" id="KW-1185">Reference proteome</keyword>
<dbReference type="InterPro" id="IPR035979">
    <property type="entry name" value="RBD_domain_sf"/>
</dbReference>
<protein>
    <recommendedName>
        <fullName evidence="8">RNA-binding protein 25</fullName>
    </recommendedName>
</protein>
<proteinExistence type="predicted"/>
<dbReference type="Gene3D" id="1.20.1390.10">
    <property type="entry name" value="PWI domain"/>
    <property type="match status" value="1"/>
</dbReference>
<dbReference type="CDD" id="cd12446">
    <property type="entry name" value="RRM_RBM25"/>
    <property type="match status" value="1"/>
</dbReference>
<feature type="compositionally biased region" description="Acidic residues" evidence="3">
    <location>
        <begin position="261"/>
        <end position="273"/>
    </location>
</feature>
<keyword evidence="2" id="KW-0694">RNA-binding</keyword>
<dbReference type="InterPro" id="IPR000504">
    <property type="entry name" value="RRM_dom"/>
</dbReference>
<dbReference type="AlphaFoldDB" id="A0AAD9J261"/>
<organism evidence="6 7">
    <name type="scientific">Paralvinella palmiformis</name>
    <dbReference type="NCBI Taxonomy" id="53620"/>
    <lineage>
        <taxon>Eukaryota</taxon>
        <taxon>Metazoa</taxon>
        <taxon>Spiralia</taxon>
        <taxon>Lophotrochozoa</taxon>
        <taxon>Annelida</taxon>
        <taxon>Polychaeta</taxon>
        <taxon>Sedentaria</taxon>
        <taxon>Canalipalpata</taxon>
        <taxon>Terebellida</taxon>
        <taxon>Terebelliformia</taxon>
        <taxon>Alvinellidae</taxon>
        <taxon>Paralvinella</taxon>
    </lineage>
</organism>
<dbReference type="InterPro" id="IPR036483">
    <property type="entry name" value="PWI_dom_sf"/>
</dbReference>
<dbReference type="PANTHER" id="PTHR18806:SF4">
    <property type="entry name" value="RNA-BINDING PROTEIN 25"/>
    <property type="match status" value="1"/>
</dbReference>
<dbReference type="Gene3D" id="3.30.70.330">
    <property type="match status" value="1"/>
</dbReference>
<dbReference type="InterPro" id="IPR034268">
    <property type="entry name" value="RBM25_RRM"/>
</dbReference>
<feature type="region of interest" description="Disordered" evidence="3">
    <location>
        <begin position="693"/>
        <end position="715"/>
    </location>
</feature>
<gene>
    <name evidence="6" type="ORF">LSH36_733g00036</name>
</gene>
<comment type="caution">
    <text evidence="6">The sequence shown here is derived from an EMBL/GenBank/DDBJ whole genome shotgun (WGS) entry which is preliminary data.</text>
</comment>
<dbReference type="GO" id="GO:0003729">
    <property type="term" value="F:mRNA binding"/>
    <property type="evidence" value="ECO:0007669"/>
    <property type="project" value="TreeGrafter"/>
</dbReference>
<dbReference type="GO" id="GO:0006397">
    <property type="term" value="P:mRNA processing"/>
    <property type="evidence" value="ECO:0007669"/>
    <property type="project" value="UniProtKB-KW"/>
</dbReference>
<dbReference type="Pfam" id="PF01480">
    <property type="entry name" value="PWI"/>
    <property type="match status" value="1"/>
</dbReference>
<dbReference type="SMART" id="SM00360">
    <property type="entry name" value="RRM"/>
    <property type="match status" value="1"/>
</dbReference>
<dbReference type="EMBL" id="JAODUP010000733">
    <property type="protein sequence ID" value="KAK2144756.1"/>
    <property type="molecule type" value="Genomic_DNA"/>
</dbReference>
<name>A0AAD9J261_9ANNE</name>
<feature type="compositionally biased region" description="Basic and acidic residues" evidence="3">
    <location>
        <begin position="323"/>
        <end position="333"/>
    </location>
</feature>
<sequence>MAGFSIDFSRYPDMRHWSKPAVGGPGRTIDICHGDDIQLADMLALPQRVQMVKLAPGCLRNIKMSYPPRPPMGMPPMGPGGMMPRYPGYTPMGMMPMGMGMMPMMPQPGGMPPTTSAGQMNRNSKKLVPQEIPKKSLAEDKPPVTTVFVGNISERAPDAMIRQMLQRCGNVLSWKRVQGASGKLQAFGFCEYEDPEATLRCIRLLNEWRIADKTLVVKVDAKTKALLDDYKRKKRNKAADEKKKENKPDEDGKDSDKEQGEIVDEDKPSDEDIDELDEFCQREDRVATAGLDAIMKEYAHDLAKAPPPEMTVEQKRDKRREKKDKEKTEKEPGLDGMELGEEELSLINREIKSFRDAHKEDEVQQREREREREREARRRREEEWERERERERERELRRERERERERREREYSRRTRSRSRERTRERTRERSMSRDLDPEDEEEAYERRKLERKIREKEAAYQELLMKWEARERKKSREYEKERDREEERRMEEAREARRLKEFLEDYDDERDDPKYYKGSALQRRLKEREKEMEADERDRQREKEELEEIRKKLEEEGHPDIEAEMARIEKERDEHLMPRLQLSDDSDDSDVVETSDPAKENLMQHMDYNSTARQEPVKHETLKIREDSSGFEQKMHATLKPIDSNSMTSVSSPDADHGILLPANVLSEETTQESTSWSQSGAAAQEDKLNNRLGFGGLKLGPMDSPDPQQQKRKKLTVGEVFNQDEEEDKLSKRHRLVPLDYSEEERTALIMPSKPTTAEEKRKCIKNLIERIPTGKEELFDYRLDWKQVDQVLMDKRIKPWVNKKIVEYIGEEEATLTEFICSKVMAHSAPHNILNDVAMVLDEEAEVFVVKMWRLLIYETEAKKLGLVK</sequence>
<dbReference type="SUPFAM" id="SSF54928">
    <property type="entry name" value="RNA-binding domain, RBD"/>
    <property type="match status" value="1"/>
</dbReference>
<dbReference type="FunFam" id="3.30.70.330:FF:001961">
    <property type="match status" value="1"/>
</dbReference>
<dbReference type="PROSITE" id="PS50102">
    <property type="entry name" value="RRM"/>
    <property type="match status" value="1"/>
</dbReference>
<dbReference type="InterPro" id="IPR012677">
    <property type="entry name" value="Nucleotide-bd_a/b_plait_sf"/>
</dbReference>
<dbReference type="FunFam" id="1.20.1390.10:FF:000004">
    <property type="entry name" value="RNA-binding motif protein 25"/>
    <property type="match status" value="1"/>
</dbReference>
<dbReference type="InterPro" id="IPR052768">
    <property type="entry name" value="RBM25"/>
</dbReference>
<keyword evidence="1" id="KW-0507">mRNA processing</keyword>
<evidence type="ECO:0000313" key="6">
    <source>
        <dbReference type="EMBL" id="KAK2144756.1"/>
    </source>
</evidence>
<feature type="region of interest" description="Disordered" evidence="3">
    <location>
        <begin position="233"/>
        <end position="273"/>
    </location>
</feature>
<evidence type="ECO:0000313" key="7">
    <source>
        <dbReference type="Proteomes" id="UP001208570"/>
    </source>
</evidence>
<dbReference type="SMART" id="SM00311">
    <property type="entry name" value="PWI"/>
    <property type="match status" value="1"/>
</dbReference>
<feature type="compositionally biased region" description="Basic and acidic residues" evidence="3">
    <location>
        <begin position="233"/>
        <end position="260"/>
    </location>
</feature>
<reference evidence="6" key="1">
    <citation type="journal article" date="2023" name="Mol. Biol. Evol.">
        <title>Third-Generation Sequencing Reveals the Adaptive Role of the Epigenome in Three Deep-Sea Polychaetes.</title>
        <authorList>
            <person name="Perez M."/>
            <person name="Aroh O."/>
            <person name="Sun Y."/>
            <person name="Lan Y."/>
            <person name="Juniper S.K."/>
            <person name="Young C.R."/>
            <person name="Angers B."/>
            <person name="Qian P.Y."/>
        </authorList>
    </citation>
    <scope>NUCLEOTIDE SEQUENCE</scope>
    <source>
        <strain evidence="6">P08H-3</strain>
    </source>
</reference>
<dbReference type="SUPFAM" id="SSF101233">
    <property type="entry name" value="PWI domain"/>
    <property type="match status" value="1"/>
</dbReference>
<evidence type="ECO:0000259" key="5">
    <source>
        <dbReference type="PROSITE" id="PS51025"/>
    </source>
</evidence>
<dbReference type="InterPro" id="IPR002483">
    <property type="entry name" value="PWI_dom"/>
</dbReference>